<evidence type="ECO:0000313" key="4">
    <source>
        <dbReference type="Proteomes" id="UP000681967"/>
    </source>
</evidence>
<dbReference type="EMBL" id="CAJOBI010199790">
    <property type="protein sequence ID" value="CAF4987830.1"/>
    <property type="molecule type" value="Genomic_DNA"/>
</dbReference>
<accession>A0A8S3AUW2</accession>
<evidence type="ECO:0000313" key="2">
    <source>
        <dbReference type="EMBL" id="CAF4715548.1"/>
    </source>
</evidence>
<evidence type="ECO:0000256" key="1">
    <source>
        <dbReference type="SAM" id="MobiDB-lite"/>
    </source>
</evidence>
<sequence length="80" mass="9359">FIPFIDTSSLLNQTNKTELSISPPNEPIDLTKTCKRPRTSSTDQPIDYSIINKRYNYNNQHTSHVFGDKQEKKFRKNEDN</sequence>
<organism evidence="2 4">
    <name type="scientific">Rotaria magnacalcarata</name>
    <dbReference type="NCBI Taxonomy" id="392030"/>
    <lineage>
        <taxon>Eukaryota</taxon>
        <taxon>Metazoa</taxon>
        <taxon>Spiralia</taxon>
        <taxon>Gnathifera</taxon>
        <taxon>Rotifera</taxon>
        <taxon>Eurotatoria</taxon>
        <taxon>Bdelloidea</taxon>
        <taxon>Philodinida</taxon>
        <taxon>Philodinidae</taxon>
        <taxon>Rotaria</taxon>
    </lineage>
</organism>
<proteinExistence type="predicted"/>
<reference evidence="2" key="1">
    <citation type="submission" date="2021-02" db="EMBL/GenBank/DDBJ databases">
        <authorList>
            <person name="Nowell W R."/>
        </authorList>
    </citation>
    <scope>NUCLEOTIDE SEQUENCE</scope>
</reference>
<gene>
    <name evidence="2" type="ORF">BYL167_LOCUS44660</name>
    <name evidence="3" type="ORF">SMN809_LOCUS56094</name>
</gene>
<name>A0A8S3AUW2_9BILA</name>
<dbReference type="Proteomes" id="UP000681967">
    <property type="component" value="Unassembled WGS sequence"/>
</dbReference>
<evidence type="ECO:0000313" key="3">
    <source>
        <dbReference type="EMBL" id="CAF4987830.1"/>
    </source>
</evidence>
<comment type="caution">
    <text evidence="2">The sequence shown here is derived from an EMBL/GenBank/DDBJ whole genome shotgun (WGS) entry which is preliminary data.</text>
</comment>
<protein>
    <submittedName>
        <fullName evidence="2">Uncharacterized protein</fullName>
    </submittedName>
</protein>
<feature type="region of interest" description="Disordered" evidence="1">
    <location>
        <begin position="15"/>
        <end position="44"/>
    </location>
</feature>
<dbReference type="AlphaFoldDB" id="A0A8S3AUW2"/>
<feature type="non-terminal residue" evidence="2">
    <location>
        <position position="80"/>
    </location>
</feature>
<feature type="non-terminal residue" evidence="2">
    <location>
        <position position="1"/>
    </location>
</feature>
<dbReference type="EMBL" id="CAJOBH010121927">
    <property type="protein sequence ID" value="CAF4715548.1"/>
    <property type="molecule type" value="Genomic_DNA"/>
</dbReference>
<dbReference type="Proteomes" id="UP000676336">
    <property type="component" value="Unassembled WGS sequence"/>
</dbReference>